<dbReference type="Proteomes" id="UP001415857">
    <property type="component" value="Unassembled WGS sequence"/>
</dbReference>
<evidence type="ECO:0000313" key="4">
    <source>
        <dbReference type="Proteomes" id="UP001415857"/>
    </source>
</evidence>
<evidence type="ECO:0000256" key="1">
    <source>
        <dbReference type="ARBA" id="ARBA00022737"/>
    </source>
</evidence>
<dbReference type="PANTHER" id="PTHR47926">
    <property type="entry name" value="PENTATRICOPEPTIDE REPEAT-CONTAINING PROTEIN"/>
    <property type="match status" value="1"/>
</dbReference>
<dbReference type="Gene3D" id="1.25.40.10">
    <property type="entry name" value="Tetratricopeptide repeat domain"/>
    <property type="match status" value="7"/>
</dbReference>
<proteinExistence type="predicted"/>
<dbReference type="PANTHER" id="PTHR47926:SF344">
    <property type="entry name" value="OS07G0636900 PROTEIN"/>
    <property type="match status" value="1"/>
</dbReference>
<dbReference type="FunFam" id="1.25.40.10:FF:000344">
    <property type="entry name" value="Pentatricopeptide repeat-containing protein"/>
    <property type="match status" value="1"/>
</dbReference>
<keyword evidence="4" id="KW-1185">Reference proteome</keyword>
<feature type="repeat" description="PPR" evidence="2">
    <location>
        <begin position="603"/>
        <end position="637"/>
    </location>
</feature>
<gene>
    <name evidence="3" type="ORF">L1049_006214</name>
</gene>
<dbReference type="GO" id="GO:0009451">
    <property type="term" value="P:RNA modification"/>
    <property type="evidence" value="ECO:0007669"/>
    <property type="project" value="InterPro"/>
</dbReference>
<dbReference type="Pfam" id="PF20431">
    <property type="entry name" value="E_motif"/>
    <property type="match status" value="1"/>
</dbReference>
<organism evidence="3 4">
    <name type="scientific">Liquidambar formosana</name>
    <name type="common">Formosan gum</name>
    <dbReference type="NCBI Taxonomy" id="63359"/>
    <lineage>
        <taxon>Eukaryota</taxon>
        <taxon>Viridiplantae</taxon>
        <taxon>Streptophyta</taxon>
        <taxon>Embryophyta</taxon>
        <taxon>Tracheophyta</taxon>
        <taxon>Spermatophyta</taxon>
        <taxon>Magnoliopsida</taxon>
        <taxon>eudicotyledons</taxon>
        <taxon>Gunneridae</taxon>
        <taxon>Pentapetalae</taxon>
        <taxon>Saxifragales</taxon>
        <taxon>Altingiaceae</taxon>
        <taxon>Liquidambar</taxon>
    </lineage>
</organism>
<dbReference type="InterPro" id="IPR002885">
    <property type="entry name" value="PPR_rpt"/>
</dbReference>
<protein>
    <recommendedName>
        <fullName evidence="5">Pentatricopeptide repeat-containing protein</fullName>
    </recommendedName>
</protein>
<dbReference type="Pfam" id="PF01535">
    <property type="entry name" value="PPR"/>
    <property type="match status" value="5"/>
</dbReference>
<dbReference type="AlphaFoldDB" id="A0AAP0RGT7"/>
<feature type="repeat" description="PPR" evidence="2">
    <location>
        <begin position="467"/>
        <end position="501"/>
    </location>
</feature>
<dbReference type="InterPro" id="IPR046960">
    <property type="entry name" value="PPR_At4g14850-like_plant"/>
</dbReference>
<name>A0AAP0RGT7_LIQFO</name>
<dbReference type="NCBIfam" id="TIGR00756">
    <property type="entry name" value="PPR"/>
    <property type="match status" value="6"/>
</dbReference>
<dbReference type="EMBL" id="JBBPBK010000010">
    <property type="protein sequence ID" value="KAK9276678.1"/>
    <property type="molecule type" value="Genomic_DNA"/>
</dbReference>
<feature type="repeat" description="PPR" evidence="2">
    <location>
        <begin position="568"/>
        <end position="602"/>
    </location>
</feature>
<feature type="repeat" description="PPR" evidence="2">
    <location>
        <begin position="265"/>
        <end position="299"/>
    </location>
</feature>
<dbReference type="FunFam" id="1.25.40.10:FF:000427">
    <property type="entry name" value="Pentatricopeptide repeat-containing protein chloroplastic"/>
    <property type="match status" value="1"/>
</dbReference>
<dbReference type="FunFam" id="1.25.40.10:FF:000090">
    <property type="entry name" value="Pentatricopeptide repeat-containing protein, chloroplastic"/>
    <property type="match status" value="1"/>
</dbReference>
<evidence type="ECO:0000256" key="2">
    <source>
        <dbReference type="PROSITE-ProRule" id="PRU00708"/>
    </source>
</evidence>
<accession>A0AAP0RGT7</accession>
<evidence type="ECO:0008006" key="5">
    <source>
        <dbReference type="Google" id="ProtNLM"/>
    </source>
</evidence>
<evidence type="ECO:0000313" key="3">
    <source>
        <dbReference type="EMBL" id="KAK9276678.1"/>
    </source>
</evidence>
<keyword evidence="1" id="KW-0677">Repeat</keyword>
<dbReference type="PROSITE" id="PS51375">
    <property type="entry name" value="PPR"/>
    <property type="match status" value="6"/>
</dbReference>
<reference evidence="3 4" key="1">
    <citation type="journal article" date="2024" name="Plant J.">
        <title>Genome sequences and population genomics reveal climatic adaptation and genomic divergence between two closely related sweetgum species.</title>
        <authorList>
            <person name="Xu W.Q."/>
            <person name="Ren C.Q."/>
            <person name="Zhang X.Y."/>
            <person name="Comes H.P."/>
            <person name="Liu X.H."/>
            <person name="Li Y.G."/>
            <person name="Kettle C.J."/>
            <person name="Jalonen R."/>
            <person name="Gaisberger H."/>
            <person name="Ma Y.Z."/>
            <person name="Qiu Y.X."/>
        </authorList>
    </citation>
    <scope>NUCLEOTIDE SEQUENCE [LARGE SCALE GENOMIC DNA]</scope>
    <source>
        <strain evidence="3">Hangzhou</strain>
    </source>
</reference>
<dbReference type="InterPro" id="IPR011990">
    <property type="entry name" value="TPR-like_helical_dom_sf"/>
</dbReference>
<dbReference type="GO" id="GO:0003723">
    <property type="term" value="F:RNA binding"/>
    <property type="evidence" value="ECO:0007669"/>
    <property type="project" value="InterPro"/>
</dbReference>
<feature type="repeat" description="PPR" evidence="2">
    <location>
        <begin position="164"/>
        <end position="198"/>
    </location>
</feature>
<sequence length="814" mass="91120">MTLYMPLFRSCSTRRALSQLHAHLFVTQLHRNPLASTKLIESYAQMGSLESARLVFESFSRPDSFMWGVLIKCYVWNSFFEEAISLYYQMMYKQAQISSFIFPSILRACSGFGDLGIGGKVHGRIIKFGFDTDAVVETSLLNMYGEMGCLDDARKVFDGMLIRDVVSWSSTISSYVQNGQASEGLGIFRCMVAEGVEPDSVTMLSVAEACAELGFLRPARSVHGHVVRMEIEKSDGSLDNSLIVMYSKCGDLCSSEKLFQNVTHQSTSWTAMISCYNQSGCFREAVAIFVEMLEAEAVPNSLTMTAILCSCAGLGWLRGGKSVHSFVLRKAIDPDFDFLGPALIELYADCWKVRDCEKVFDRIREKSILSWNMLISVYAQRGVPNDALILFAQMHKQGIFPDSFALASVLSACGNVGFSQLGHQIHGHVMKTGFSNEFVENSLIYMYSKCGFVYSAYKIFDKIQHRGVVTWNSMICGFSQNGNSLEAVSLFDQMYSNNLEMDKVTFLSVIQACSHLGYLEKGKWVHHKLITCGVRKDIYIDTALTDMYAKCGDLWMAQGVFDSMLERSVVSWSAMIAGYGMHGQINAATSLFTQMIELGIKPNEVTFMNILSACSHAGSVEGGKLYFNLMREFGIEPNSEHFSCMVDLLSRAGDLNGAYRIINSMPFHADASIWGALLNGCRIHHRMDMIRSIQKNLLDIDTDDTGYYTLLSNIYAEGGNWDEFEKVRSNMKSIGLIKIPGYSAIEIGKKIYRFGAGDASHSQTKEIYRFLEDFQRLAQEEGYKVESDSFMTDISEFTEGNICYKSQQAARNCI</sequence>
<dbReference type="Pfam" id="PF13041">
    <property type="entry name" value="PPR_2"/>
    <property type="match status" value="3"/>
</dbReference>
<comment type="caution">
    <text evidence="3">The sequence shown here is derived from an EMBL/GenBank/DDBJ whole genome shotgun (WGS) entry which is preliminary data.</text>
</comment>
<dbReference type="InterPro" id="IPR046848">
    <property type="entry name" value="E_motif"/>
</dbReference>
<feature type="repeat" description="PPR" evidence="2">
    <location>
        <begin position="367"/>
        <end position="401"/>
    </location>
</feature>